<name>A0A7J6V224_THATH</name>
<keyword evidence="1" id="KW-0812">Transmembrane</keyword>
<reference evidence="2 3" key="1">
    <citation type="submission" date="2020-06" db="EMBL/GenBank/DDBJ databases">
        <title>Transcriptomic and genomic resources for Thalictrum thalictroides and T. hernandezii: Facilitating candidate gene discovery in an emerging model plant lineage.</title>
        <authorList>
            <person name="Arias T."/>
            <person name="Riano-Pachon D.M."/>
            <person name="Di Stilio V.S."/>
        </authorList>
    </citation>
    <scope>NUCLEOTIDE SEQUENCE [LARGE SCALE GENOMIC DNA]</scope>
    <source>
        <strain evidence="3">cv. WT478/WT964</strain>
        <tissue evidence="2">Leaves</tissue>
    </source>
</reference>
<evidence type="ECO:0000256" key="1">
    <source>
        <dbReference type="SAM" id="Phobius"/>
    </source>
</evidence>
<feature type="transmembrane region" description="Helical" evidence="1">
    <location>
        <begin position="43"/>
        <end position="60"/>
    </location>
</feature>
<protein>
    <submittedName>
        <fullName evidence="2">Quirky-like protein</fullName>
    </submittedName>
</protein>
<dbReference type="AlphaFoldDB" id="A0A7J6V224"/>
<accession>A0A7J6V224</accession>
<evidence type="ECO:0000313" key="2">
    <source>
        <dbReference type="EMBL" id="KAF5178380.1"/>
    </source>
</evidence>
<evidence type="ECO:0000313" key="3">
    <source>
        <dbReference type="Proteomes" id="UP000554482"/>
    </source>
</evidence>
<organism evidence="2 3">
    <name type="scientific">Thalictrum thalictroides</name>
    <name type="common">Rue-anemone</name>
    <name type="synonym">Anemone thalictroides</name>
    <dbReference type="NCBI Taxonomy" id="46969"/>
    <lineage>
        <taxon>Eukaryota</taxon>
        <taxon>Viridiplantae</taxon>
        <taxon>Streptophyta</taxon>
        <taxon>Embryophyta</taxon>
        <taxon>Tracheophyta</taxon>
        <taxon>Spermatophyta</taxon>
        <taxon>Magnoliopsida</taxon>
        <taxon>Ranunculales</taxon>
        <taxon>Ranunculaceae</taxon>
        <taxon>Thalictroideae</taxon>
        <taxon>Thalictrum</taxon>
    </lineage>
</organism>
<sequence>MVAAWLVRSEQSLGPELVRYMLDAELQTHIHGACVLSRSKANWFRILVVLAWIIGLCRWLRRNQKMEELS</sequence>
<keyword evidence="1" id="KW-1133">Transmembrane helix</keyword>
<dbReference type="EMBL" id="JABWDY010040122">
    <property type="protein sequence ID" value="KAF5178380.1"/>
    <property type="molecule type" value="Genomic_DNA"/>
</dbReference>
<dbReference type="OrthoDB" id="10619724at2759"/>
<dbReference type="Proteomes" id="UP000554482">
    <property type="component" value="Unassembled WGS sequence"/>
</dbReference>
<comment type="caution">
    <text evidence="2">The sequence shown here is derived from an EMBL/GenBank/DDBJ whole genome shotgun (WGS) entry which is preliminary data.</text>
</comment>
<gene>
    <name evidence="2" type="ORF">FRX31_032035</name>
</gene>
<proteinExistence type="predicted"/>
<keyword evidence="1" id="KW-0472">Membrane</keyword>
<keyword evidence="3" id="KW-1185">Reference proteome</keyword>